<accession>A0A401G8Q6</accession>
<evidence type="ECO:0000313" key="1">
    <source>
        <dbReference type="EMBL" id="GBE78551.1"/>
    </source>
</evidence>
<keyword evidence="2" id="KW-1185">Reference proteome</keyword>
<dbReference type="InParanoid" id="A0A401G8Q6"/>
<proteinExistence type="predicted"/>
<reference evidence="1 2" key="1">
    <citation type="journal article" date="2018" name="Sci. Rep.">
        <title>Genome sequence of the cauliflower mushroom Sparassis crispa (Hanabiratake) and its association with beneficial usage.</title>
        <authorList>
            <person name="Kiyama R."/>
            <person name="Furutani Y."/>
            <person name="Kawaguchi K."/>
            <person name="Nakanishi T."/>
        </authorList>
    </citation>
    <scope>NUCLEOTIDE SEQUENCE [LARGE SCALE GENOMIC DNA]</scope>
</reference>
<gene>
    <name evidence="1" type="ORF">SCP_0114400</name>
</gene>
<dbReference type="AlphaFoldDB" id="A0A401G8Q6"/>
<protein>
    <submittedName>
        <fullName evidence="1">Uncharacterized protein</fullName>
    </submittedName>
</protein>
<dbReference type="RefSeq" id="XP_027609464.1">
    <property type="nucleotide sequence ID" value="XM_027753663.1"/>
</dbReference>
<dbReference type="Proteomes" id="UP000287166">
    <property type="component" value="Unassembled WGS sequence"/>
</dbReference>
<comment type="caution">
    <text evidence="1">The sequence shown here is derived from an EMBL/GenBank/DDBJ whole genome shotgun (WGS) entry which is preliminary data.</text>
</comment>
<dbReference type="GeneID" id="38775468"/>
<organism evidence="1 2">
    <name type="scientific">Sparassis crispa</name>
    <dbReference type="NCBI Taxonomy" id="139825"/>
    <lineage>
        <taxon>Eukaryota</taxon>
        <taxon>Fungi</taxon>
        <taxon>Dikarya</taxon>
        <taxon>Basidiomycota</taxon>
        <taxon>Agaricomycotina</taxon>
        <taxon>Agaricomycetes</taxon>
        <taxon>Polyporales</taxon>
        <taxon>Sparassidaceae</taxon>
        <taxon>Sparassis</taxon>
    </lineage>
</organism>
<sequence length="82" mass="8900">MPMNPPPSILLMPDLSGAESSEVGATTLYLTVVETYPDCPWKTRIVRSQQVARGRGCDQLRPAAKIWTICDLARAQSNVVAG</sequence>
<evidence type="ECO:0000313" key="2">
    <source>
        <dbReference type="Proteomes" id="UP000287166"/>
    </source>
</evidence>
<dbReference type="EMBL" id="BFAD01000001">
    <property type="protein sequence ID" value="GBE78551.1"/>
    <property type="molecule type" value="Genomic_DNA"/>
</dbReference>
<name>A0A401G8Q6_9APHY</name>